<dbReference type="AlphaFoldDB" id="A0A2G8RUZ8"/>
<reference evidence="4 5" key="1">
    <citation type="journal article" date="2015" name="Sci. Rep.">
        <title>Chromosome-level genome map provides insights into diverse defense mechanisms in the medicinal fungus Ganoderma sinense.</title>
        <authorList>
            <person name="Zhu Y."/>
            <person name="Xu J."/>
            <person name="Sun C."/>
            <person name="Zhou S."/>
            <person name="Xu H."/>
            <person name="Nelson D.R."/>
            <person name="Qian J."/>
            <person name="Song J."/>
            <person name="Luo H."/>
            <person name="Xiang L."/>
            <person name="Li Y."/>
            <person name="Xu Z."/>
            <person name="Ji A."/>
            <person name="Wang L."/>
            <person name="Lu S."/>
            <person name="Hayward A."/>
            <person name="Sun W."/>
            <person name="Li X."/>
            <person name="Schwartz D.C."/>
            <person name="Wang Y."/>
            <person name="Chen S."/>
        </authorList>
    </citation>
    <scope>NUCLEOTIDE SEQUENCE [LARGE SCALE GENOMIC DNA]</scope>
    <source>
        <strain evidence="4 5">ZZ0214-1</strain>
    </source>
</reference>
<dbReference type="Proteomes" id="UP000230002">
    <property type="component" value="Unassembled WGS sequence"/>
</dbReference>
<dbReference type="Pfam" id="PF26640">
    <property type="entry name" value="DUF8212"/>
    <property type="match status" value="1"/>
</dbReference>
<evidence type="ECO:0000259" key="3">
    <source>
        <dbReference type="Pfam" id="PF26640"/>
    </source>
</evidence>
<organism evidence="4 5">
    <name type="scientific">Ganoderma sinense ZZ0214-1</name>
    <dbReference type="NCBI Taxonomy" id="1077348"/>
    <lineage>
        <taxon>Eukaryota</taxon>
        <taxon>Fungi</taxon>
        <taxon>Dikarya</taxon>
        <taxon>Basidiomycota</taxon>
        <taxon>Agaricomycotina</taxon>
        <taxon>Agaricomycetes</taxon>
        <taxon>Polyporales</taxon>
        <taxon>Polyporaceae</taxon>
        <taxon>Ganoderma</taxon>
    </lineage>
</organism>
<evidence type="ECO:0000313" key="5">
    <source>
        <dbReference type="Proteomes" id="UP000230002"/>
    </source>
</evidence>
<dbReference type="OrthoDB" id="2749026at2759"/>
<comment type="caution">
    <text evidence="4">The sequence shown here is derived from an EMBL/GenBank/DDBJ whole genome shotgun (WGS) entry which is preliminary data.</text>
</comment>
<name>A0A2G8RUZ8_9APHY</name>
<feature type="region of interest" description="Disordered" evidence="1">
    <location>
        <begin position="1"/>
        <end position="36"/>
    </location>
</feature>
<proteinExistence type="predicted"/>
<accession>A0A2G8RUZ8</accession>
<evidence type="ECO:0000256" key="1">
    <source>
        <dbReference type="SAM" id="MobiDB-lite"/>
    </source>
</evidence>
<keyword evidence="5" id="KW-1185">Reference proteome</keyword>
<evidence type="ECO:0000313" key="4">
    <source>
        <dbReference type="EMBL" id="PIL25319.1"/>
    </source>
</evidence>
<feature type="domain" description="DUF8212" evidence="3">
    <location>
        <begin position="221"/>
        <end position="413"/>
    </location>
</feature>
<dbReference type="InterPro" id="IPR058525">
    <property type="entry name" value="DUF8212"/>
</dbReference>
<dbReference type="PANTHER" id="PTHR10622">
    <property type="entry name" value="HET DOMAIN-CONTAINING PROTEIN"/>
    <property type="match status" value="1"/>
</dbReference>
<dbReference type="EMBL" id="AYKW01000056">
    <property type="protein sequence ID" value="PIL25319.1"/>
    <property type="molecule type" value="Genomic_DNA"/>
</dbReference>
<feature type="region of interest" description="Disordered" evidence="1">
    <location>
        <begin position="1023"/>
        <end position="1077"/>
    </location>
</feature>
<feature type="compositionally biased region" description="Polar residues" evidence="1">
    <location>
        <begin position="26"/>
        <end position="36"/>
    </location>
</feature>
<dbReference type="STRING" id="1077348.A0A2G8RUZ8"/>
<feature type="domain" description="Heterokaryon incompatibility" evidence="2">
    <location>
        <begin position="37"/>
        <end position="110"/>
    </location>
</feature>
<gene>
    <name evidence="4" type="ORF">GSI_13208</name>
</gene>
<sequence length="1077" mass="121238">MPKIPTTPKVPTTSESPHDSEVEASTEIQSPHTPPITQLSIWNADSGLSDKVRRACEIARGDGYRYIWIDSCCINKDSSSELSEAINSMFNWYRASQICYAFLVDVPSDEDPRAEDSMFRESRWFQRGWTLQELVAPLLVVFLSKDWKGLGTKEGLAETIQEITSIDIEILTHKRALSDESVANRMGWASRRETTRVEDEAYSLLGIFDITMSTLYGEGRYAFRRLQEEILRRIPDQSLFAWGSKDVPTFPTTSCEMRCFVADTRTLLASSPTDFTKEDNGIIPTTGDSIASLQLPVEEYTHTPYGIRIQLCLLPLQRLNPNFKISVFDGDPRVSWYLAILRAQKATNPQGLLGQLCYLRQSDKANIQLLYREPLLDEYYDSTSGLYELSPDIITRVEKLETHVKTVYLPHPKPSELVSARQLCSDIEDDHSGVHRLSLTVPMWVQDALRVDGFTLSNIQGPTEHDPNSFSFDLLHASFNIHILYRHTTNPPWLDRRDVVVIKACAWILPPGNEGLCTTTIQLSPPSDSATWVQDALAMTVPSQRLVLRTGFGDGLVTVLLSLGLDLTAPYRYNLRVNVAPHIYADSEVGTSACAYSKDILPDCGLELELPYKTLDFILPGSARRALEMKAYSVKAYSVRLSLEPSLGDTHSHSLTLSTDADKFTEFAVVVKYLQVHTLGDTVLARSDLNPDFESDPKSKSTSEDDLKIEKIVIVARVTLVPSDDGFETVRDGPHVVVWHDRYPWNLSLGSKDIVLTTPSGDSLALQLGFDLAWFYEYYLHIDIMPAPSALQPPDLSSTPTRISRYNEQPTYLVGWAHRGISLTLPAHVSRALQAQGFQVLFERLEGGGASGDSDHIHHLLTLSHSRAGFDIIIKYFHDLTIHYPEPDSDLNDPWVKKRYPLLLADPQLDSDPGLLAPTAKASVKRCRQKLTFKASVQTFDSRSAPSRPAVHPTPTTEMHWEERLKWGRAWAWEGRRRDITLTLPTGRQLVLRLGFNLVWYSEYCPVVEINPRRPLPLSRYFPSNGSPMPEYERGDDGMEYVRQTLTQSTEPGVGQPEEAPDDDSEPLAVDPRDRRS</sequence>
<dbReference type="Pfam" id="PF06985">
    <property type="entry name" value="HET"/>
    <property type="match status" value="1"/>
</dbReference>
<protein>
    <submittedName>
        <fullName evidence="4">Uncharacterized protein</fullName>
    </submittedName>
</protein>
<feature type="compositionally biased region" description="Low complexity" evidence="1">
    <location>
        <begin position="1"/>
        <end position="13"/>
    </location>
</feature>
<dbReference type="InterPro" id="IPR010730">
    <property type="entry name" value="HET"/>
</dbReference>
<evidence type="ECO:0000259" key="2">
    <source>
        <dbReference type="Pfam" id="PF06985"/>
    </source>
</evidence>
<dbReference type="PANTHER" id="PTHR10622:SF10">
    <property type="entry name" value="HET DOMAIN-CONTAINING PROTEIN"/>
    <property type="match status" value="1"/>
</dbReference>